<dbReference type="EMBL" id="UOFG01000004">
    <property type="protein sequence ID" value="VAW57901.1"/>
    <property type="molecule type" value="Genomic_DNA"/>
</dbReference>
<feature type="region of interest" description="Disordered" evidence="1">
    <location>
        <begin position="243"/>
        <end position="324"/>
    </location>
</feature>
<dbReference type="AlphaFoldDB" id="A0A3B0WRC3"/>
<reference evidence="2" key="1">
    <citation type="submission" date="2018-06" db="EMBL/GenBank/DDBJ databases">
        <authorList>
            <person name="Zhirakovskaya E."/>
        </authorList>
    </citation>
    <scope>NUCLEOTIDE SEQUENCE</scope>
</reference>
<organism evidence="2">
    <name type="scientific">hydrothermal vent metagenome</name>
    <dbReference type="NCBI Taxonomy" id="652676"/>
    <lineage>
        <taxon>unclassified sequences</taxon>
        <taxon>metagenomes</taxon>
        <taxon>ecological metagenomes</taxon>
    </lineage>
</organism>
<sequence length="324" mass="35809">MKTVNLYKAQLVTGFMVILLLLLSGCGNRFEEALTNEKKRAKNTLSYLKDQIDRKQLTNILLIDKYADVIASKKPNYRDVALLLKKEATSEGKAYQGLVKRLNEINLQPTSEAMAEANLSEIQLIAIAADETEFNNSLADVVNTLASFSDGELAVVNVPASNRAAAKKTNALVGNPSYGNWQRGSDGRSFWAWYGMYSMFGNVMGGNRYYYDSWSSRPNYSYYNQYGRNRWGSSYDVNRNYDLSRSNPSKYNKPSSATRARYATSSTRSSRYGSSSSRSASGSSKSSNKSSSRSSTYGSRSSSAYGSSSRSSSSSSSRSYRSGK</sequence>
<evidence type="ECO:0008006" key="3">
    <source>
        <dbReference type="Google" id="ProtNLM"/>
    </source>
</evidence>
<name>A0A3B0WRC3_9ZZZZ</name>
<proteinExistence type="predicted"/>
<evidence type="ECO:0000313" key="2">
    <source>
        <dbReference type="EMBL" id="VAW57901.1"/>
    </source>
</evidence>
<dbReference type="PROSITE" id="PS51257">
    <property type="entry name" value="PROKAR_LIPOPROTEIN"/>
    <property type="match status" value="1"/>
</dbReference>
<feature type="compositionally biased region" description="Low complexity" evidence="1">
    <location>
        <begin position="255"/>
        <end position="324"/>
    </location>
</feature>
<evidence type="ECO:0000256" key="1">
    <source>
        <dbReference type="SAM" id="MobiDB-lite"/>
    </source>
</evidence>
<feature type="compositionally biased region" description="Polar residues" evidence="1">
    <location>
        <begin position="243"/>
        <end position="254"/>
    </location>
</feature>
<gene>
    <name evidence="2" type="ORF">MNBD_GAMMA11-2015</name>
</gene>
<accession>A0A3B0WRC3</accession>
<protein>
    <recommendedName>
        <fullName evidence="3">Lipoprotein</fullName>
    </recommendedName>
</protein>